<dbReference type="Pfam" id="PF00975">
    <property type="entry name" value="Thioesterase"/>
    <property type="match status" value="1"/>
</dbReference>
<comment type="caution">
    <text evidence="7">The sequence shown here is derived from an EMBL/GenBank/DDBJ whole genome shotgun (WGS) entry which is preliminary data.</text>
</comment>
<name>A0ABP3VG77_9BURK</name>
<feature type="region of interest" description="Disordered" evidence="5">
    <location>
        <begin position="4607"/>
        <end position="4629"/>
    </location>
</feature>
<dbReference type="SUPFAM" id="SSF52777">
    <property type="entry name" value="CoA-dependent acyltransferases"/>
    <property type="match status" value="14"/>
</dbReference>
<dbReference type="InterPro" id="IPR020845">
    <property type="entry name" value="AMP-binding_CS"/>
</dbReference>
<evidence type="ECO:0000256" key="5">
    <source>
        <dbReference type="SAM" id="MobiDB-lite"/>
    </source>
</evidence>
<organism evidence="7 8">
    <name type="scientific">Ideonella azotifigens</name>
    <dbReference type="NCBI Taxonomy" id="513160"/>
    <lineage>
        <taxon>Bacteria</taxon>
        <taxon>Pseudomonadati</taxon>
        <taxon>Pseudomonadota</taxon>
        <taxon>Betaproteobacteria</taxon>
        <taxon>Burkholderiales</taxon>
        <taxon>Sphaerotilaceae</taxon>
        <taxon>Ideonella</taxon>
    </lineage>
</organism>
<feature type="domain" description="Carrier" evidence="6">
    <location>
        <begin position="3648"/>
        <end position="3722"/>
    </location>
</feature>
<dbReference type="SMART" id="SM00824">
    <property type="entry name" value="PKS_TE"/>
    <property type="match status" value="1"/>
</dbReference>
<dbReference type="CDD" id="cd17643">
    <property type="entry name" value="A_NRPS_Cytc1-like"/>
    <property type="match status" value="1"/>
</dbReference>
<dbReference type="Proteomes" id="UP001500279">
    <property type="component" value="Unassembled WGS sequence"/>
</dbReference>
<dbReference type="Pfam" id="PF00501">
    <property type="entry name" value="AMP-binding"/>
    <property type="match status" value="5"/>
</dbReference>
<dbReference type="Gene3D" id="2.30.38.10">
    <property type="entry name" value="Luciferase, Domain 3"/>
    <property type="match status" value="5"/>
</dbReference>
<dbReference type="Gene3D" id="3.30.559.30">
    <property type="entry name" value="Nonribosomal peptide synthetase, condensation domain"/>
    <property type="match status" value="7"/>
</dbReference>
<dbReference type="SMART" id="SM00823">
    <property type="entry name" value="PKS_PP"/>
    <property type="match status" value="4"/>
</dbReference>
<dbReference type="Gene3D" id="1.10.1200.10">
    <property type="entry name" value="ACP-like"/>
    <property type="match status" value="4"/>
</dbReference>
<dbReference type="InterPro" id="IPR001031">
    <property type="entry name" value="Thioesterase"/>
</dbReference>
<dbReference type="PANTHER" id="PTHR45527">
    <property type="entry name" value="NONRIBOSOMAL PEPTIDE SYNTHETASE"/>
    <property type="match status" value="1"/>
</dbReference>
<feature type="region of interest" description="Disordered" evidence="5">
    <location>
        <begin position="2591"/>
        <end position="2611"/>
    </location>
</feature>
<sequence length="6629" mass="715947">MPASTPNLAAAQRIAERFAALTDAQRRAAYAKMQAEGLHMAQFPVPRRQAGADGAAACALSHAQERQWFLWQLEPHGSAYHMAETLRLQGPLDEAALRAAFQALVARHAALRTVFRPGEDGLPQQLVQPVQALDIPLWAHDGDTPDSGDMQARLHTLVHTPFDLAQGPLLRVALIRLGAQDHLLAVVMHHIVSDGRSLQILVAEFAELYQAACAGQAAALKPLPVTYADYALWQRQWLAAGEKERQLAYWRAQLGDEHPVLQLPTDHPRRADGRYTAAQHGLDLPQALVQGLRRQAQQQGGTLFMALLAGLQALLYRHTGEADMRVGVPIANRHRSETEGVVGFFVNTQVLRSQLHDGLPLQALLAQAIEASLGAQDHQDLPFEQLVEALQPERSLGSSPLFQVLLNHQRQAATASVQAIAGLQVQSLAPATPAALFELMLDVAEDEAGQPRLKFVYARELFEPASIARMAGHYLALLQALVEAPAQPLGQVPLLGAAEQAQLRQWRQPLLQDAPAAPLHALIEAQAQRQPAAIALTLGDAHVSYAELNQRANRIAHQLIARGVGPECKVGLAVERSIELVVGMLAILKAGGAYVPLDPDYPAERLAYMVEDSGLALLLSTSALRAKVPVPATLPVLCLDATPPADAYTDNPARAAHVDQLAYVIYTSGSTGRPKGAQLSHRHVARLLSATAPWFGFGPRDVWTLFHSYAFDFSVWEIFGALCTGGRLVVVPYWVSRSPADFMALLRSEQVTVLNQTPSAFQQLVHLPHLPEEEGAAPLALRQVIFGGEALEPESLRPWFDRHGDEMPRLVNMYGITETTVHVTYRPITRADLGLGRSPVGRAIPDLGLQVLDAALNPLPIGVPGELHVSGAGLARGYLGRPGLSAERFIADPFGPPGARLYRTGDLVRQRADGQLDYLGRIDQQVKIRGFRIELGEIEAQLLAQPEVQAAVVMARRAAGGDRLVGYVVPQPGAAADAALLRERLAAQLPEYMVPAALVLLPALPLNANGKVDRKALPEPELATAQQTFEPPQGEVEQALALLWAEVLGLPQVGRADNFFALGGHSLLAIQLLERMRRQGWKVQVRELFQHPRLADFARLVEPVSVDEPAAPVAQVVGIPPGCDSITPAMLPLVALQDNHLRLIESQVPGGAANIQDVYPLAPLQEGILFHHMMQAEGDVYVNAFLLGFDSRERLQAFVEALNQVVARHDILRTAVLWDGLPEPVQVVARQAALAIEWPLEGTSYAGDDVAAQLTALVQARDFRIDVWRAPMMRLLAARDAANQRWLLQLPSHHLALDHASEELLVEEIAQILQGRASQLPAPVPFRRFVAQAREAADPAEQTRFFKAMLAEVTESTAPFDLLDVQGDGASLAEARQMLSPALAQALRLQCRQAGIGAATLFHLAWALVLGKTTAREDVVFGTVLFGRMQGGEGAERALGLFINTLPLRVKLRGLGVAAALRQTHAALTELLHHEHASLSLAQRCSGVPAGTPLCATLLNYRHVTPAQADAAQEARTWQGIETLAFHESSNYPFGLSVNDQGEGFELIAQIDRRVSAQRICDDMQRAVQQLVQALATQPDQPLHTLALLSPVELAQLQRWGRGDASGCDGRLVHQLVAEQAALRPDAVALIMGEQQLSYAELDTRANRLAHRLIAAGVAPEVRVGLALPRSLDMVVALLAVLKAGGAYVPLDANYPAERLAYMLADSGVALLLAHTRTQRGLPAPATLLLDTLDLADQPTHAPEVPLHGEHLAYVIYTSGSTGQPKGVAVAHGPLAMHVQTIGLAYGMRPEDRELQFASISFDGAHERIWVPLAFGSALMPRDEELWSVERTCEEIQRHGITIACFTPSYLHQMAELMGEAASRLPIRSYTVGGEAMPRTSLALVHAVLKPERVINGYGPTETVITPTIAKAERGENFDAAYMPIGRLVGDRTAHVLDAALRPLPPGVAGELYLGGSGLARGYLGRAGLSAERFVADPFSENGARLYRTGDLACWRATAAPRTGLPPGPPPKGDQELGSGPSFLDGQLEYLGRIDHQVKIRGFRIELGEVEAQLLAQPEVREAVAVALPGGAGLRLVAYVSLLPGQPVDGATLRSRLAALLPEHMLPSLTVVLPTLPLNLNGKVDRAALPVPAFEAAAEHAAPQGAAETTLATLWAEVLGVPRVGRHDNFFELGGDSILSLQIVARARERGWRLTPRQLFERQTVAQLAQVAEPVHAAGPAAVAALPEGWLPLLPIQADFFAQAAPSLHWNQAVLLQSRAALQPEPLRAALAALLRQHPSLRLRFALSPEGVWQQRYAAADEADAAELLWLRQAADAAELQRHCDEAQRSIGVQHGPLLRALAVQLPDASWRLLLAIHHLAVDGVSWRILLQDLETALRQQAAGQPVVLAPATSRYDEWVQALQARAADHAHELPHWLAQAEAAEPWPCAGPQGRNRMADQASLSFTLSPATTQALLKQAPAAYRTQVNDLLLTALGRALCAASGRSELQVDLEGHGREDLVPGLDLSRTVGWFTTVHPVRLAPLGEPGVALPRVKEALRQAPNKGLGHGLLRHFGTPAQRAALAAAPASPVLFNYLGQFDGSFDAEAPWTPAAESAGESVDPETPRPHEFSVHGQVFEGRLRLEVAYSRERHDQAAVQAWMQGFEQALEALVAHCCSGARGVSPSDFPLVRLTQPELDALPLPAARLQDLLPLSPMQQGLLFHSLYEQQGAAYVTQLRVDVTGLDVARFHAAWQTVLARHEVLRSGFLIGERPLQWVAAEATLPLAQHDARELAEPTAALDAWASADLATSFDLASPPLMRLTLVQLGARRYHLIWTLHHLLLDGWSASRLMGEVLRLYEGQALAPTVARYRDYLAWLQARDAAADQRYWQERLAAVAEPTLLADALPRPAQPEAGQGRQLLDFGPEATQALLAATRAERITLNTLVQAAWALLLARHTGQSVAVFGATVAGRPAELPGAEQMLGLFINTLPVAVPLPAAQRVGEWLRALQAQNLASREHEHAPLYEIQRWAGRAGQPLFDTLLVFENYPVDQVLAEAAPGGLQFGDVAMQDDTHYPMTLSVHQSATLTIALDHSRARFSAAAAAALAAQLRHLVLALVEAPEQVLGEVQALDAAARASWLQHGAGAACLAGFEPVHQRLARQAALRPQALALVFGEEMLCHAELNQRANRLAHWLMAQGVRAEVTVGVALARSVDMVVAVLAILKAGGAYVPLDPAYPPERLAHMVDDSGMALLLCHAAVRERLPVQAGCRVVEIESLRLGDEAGDDPQVQVHAGQLAYLMYTSGSTGKPKGVAMAHGPLADHVQVAEAFFGLQPEDRVLQFATLNFDGFVEQLYPALCVGAAVVLRGPDVWDAHTFHRALHRHGITVADLTTAYWFLLLQDFARLGLRDHGRLRLVHAGGEAMPPEGLAAWREAGLSQVALRNTYGPTEAAVTATVLDCAPYVQQALPVPARLPIGQALPGRQLYVVDAELNLAPPGAIGEVCIGGELLARGYARRAGLSAERFVADPFATHGGRLYRTGDLVRWTETGALEYMGRSDHQLKIRGFRVELAEIEAQLLAQPGVREAVVVAQPAATGARLLAYVSADEGTALQGEALRDALAVALPDYMLPAAIAVLPALPLNANGKIDRHALPQLALAEAQAFEPPQGERECLLAALWQSLLGRPQVGRQDHFFALGGHSLLAVQLLGQLRRQGWQTDVRTLFQRPRLAELAAVLQPVGEVQVSADAESAVPAGCSALTPAMLPLVALDDAQLRLIEAAVPGGARNVQDVYPLAPLQEGILFHHLMQETGDAYVTPCLLAFDSEARLLAFIASLNRVIARHDILRTAVLWEGLAAPVQVVQREATLVLEWLAQGEGDTAERLNAAVDPARHRIDVRRAPMLRALAAQDAAGQRWLLQLPSHHLVLDHTTLALLIAEIAEVQQGREAALPAPVPFRRYVAQAVRAQDRAAQEAYFRRTLGDLDEPTAPFQLLDVRGDGTGVDELRLPLPAALAAQLRREAQRHGVSAAALFHLAWAMVLARCTGRQDVVFGTVLFGRLQGDAEVGRAMGLFINTLPLRLRLAGQDAPQALRQTHEALAELLRHEHASLALAQRCSGLPGGTPMFTALLNYRYGSPAAAEGVSAWQGVEMLGGEERTNYPFTLSVDDLVDQDGGFDLVAQVVRSVGAERICSLTVAALQGLADALTEGGSQRLGELALATQAEREALQRWGVAEPALPGAEPVHRLIERRVRAQPDAPAVVFGDTVLSYAELNRRANQLAHRLIAAGVRPDARVGVWMARSIEMVVALLAVMKAGGAYVPLDPEHPDERLAYMAEDSGISLLLSDRDVAPFAAGLPNWNLRTLDLSEARQDDPRPLLHGEHLAYVIYTSGSTGRPKGAANHHRALYNRLAWMQQAYALSPRDTVLQKTPFGFDVSVWEFFWPLMAGARLAVAAPGEHRDPARLVALILQHGVSTLHFVPSMLQAFLAHEGVEACNEVLRRIVCSGEALPAEAQRDVFRRLPGAALYNLYGPTEAAIDVTHWTCREDGRGQVAIGRPIAGLRTQVLDADLNPSPPGVAGELYLGGVGLARGYLGKPALSAERFIADPLGADGERLYRTGDLARWVSNAAPRTGLPPGPPPKGEQELGSGPSFLDGQLEYLGRTDHQVKIRGFRIELGEIEARLLAQPEVREAVVVARSGPGGARLLAYASLHAGQVADAALLRERLATGLPEYMVPASLTLLPQLPLNTNGKVDRKALPEPEASTAGAFEAPVGEVETAIAALWAEVLQRPRVGRHDNFFELGGDSILSLQIVSRAHRAGWRLTPRQLFERQTVALLAPVVQAVGQAAELRREVQGTLPLLPFQAEFFAADIPARHHWNQAVLLASREALALGPLADALAALVRHHESLRLRFVADAHGHWQQAYAGQVDAGELLWHRQAADAAALDAICNEAQTSLDLTHGPLLRACAVALADGSWRLLLVLHHLVVDGVSWRVLLEDLQTAYAQCCAGQPVALPPATSSVKDWVLALQAHAAQAGDELAGNELLHWQSLADVPATLPCDHPDGRNTAADQAGLQLRLDRAQTQALLRQAPAAYRTQVNDLLLTALGRALCAWSGHARVLVDLEGHGREALAGSPELDLSRTVGWFTSLFPVALSPLGEPGEALKRVKEDLRRVPAHGLSHGVFKHLGSAAQREALQALPRAEVVFNYLGQLDGSFEADGGWQPAPESAGRVVDDAAPRFHQFSVDGQVLDGELSLTVSYSRARHEAASVQGWVDGFEQELLALMAHCTSGVRGITPSDLPLAGLDQAQLDAAALPLDRLVDLYPLSPMQQGMLFHSLVETDGSAYVAQLRLDIERLDPQRFHLAWQQAVQQHEVLRTGFVQLSGTPRQWVARSAELPMLLLDWRGRADLPQALDALAQTQHQGLALDQPVLMRLALVRVAEATHHLIWTHHHLLLDGWSSARLLAEVLQRYQGETPATPPSRYRDYIALLQSRDAAASEAYWRTQLARLPEPTLLADALPRPLAGLVPEGYGEIEAALDAPATARWLAFARQARVTPNTLVQAAWALLLARYTGQREVAFGATVAGRPADLPGAEQMLGLFINTLPVITALPSGQRLGDWLRALQAQNLASREHEHTPLHEIQRWAGQGSRGLFDSIVVFENYPVGEMLARSADSGLVFHAPRSVDVSNYPMDVEVHLADTLMIKLIYQRQHFGLAQVQALSRHLFGLLQAMAEAGEGTLLREFSPLSAPEQAALLLQGRQAQGRAEPPAPRTAVHCLIEARARAQPQAIALVMGEQELSYAQLNARANRLSRCLRQAGLRPGARVGVAMERSLDTIAAMLAILKAGAAYVPLDLAYPEERLAFMVQDSGVQAVLAHRQALPGLRLPAGVRRIELETLDLQAQPAHDLALPVHEHVLAYVIYTSGSTGTPKGVAVSHGPLAMHCLATAEVYGMGPGSCELHFMSFSFDGAHERWLTALCVGAGLALRDNELWTAEQAYDALHRYGVTNAAFPPAYLGQLADWASTRNDAPPVELYVFGGEAMPKASYDKVRETLRPQVLINGYGPTETVVTPLIWKSDASEGFDCAYAPIGKPVGERAVYVCDADMRLVPAGVVGELYIGGYGLARGYLGRQGLTAERFVADPFSNEGGRLYRTGDLVRWMADGNIEYIGRVDHQVKIRGFRIELGEIESRTREMPGVLDVAVVARDGTGGRRLVAYLVPMAGQDAGRLAARVQQQWREQLPDYMVPAQLVTLPALPRLVSGKLDRAQLPEPERAQGRAVKPPSTPQARQLVAIWQEVLGVQAIGEDSNFFECGGDSLSSLKLLARMRALGDPALAFKLRDLMQRPTIASLLGLHSSAAQPSASPAGLQRLDAGGATASGEPLFCLHAGLGTVFDYRPLARHLQGQRPVYGIPSRMLGDPSHREDSLPQMATDYARMIQAQQPQGLLHLIGWSFGGTLAAAVAAVLEQAGRQVAFLGLVDPFIPASGEQSEAMDGDIRQALRDFAQLALPGQSELDPASLPAIETLGDEATVAAWLDARIALLRASGVAGSAEAGDLNSLDGSELARVFSVALRLREIAAQADALVPVQCSAQSWWVAERPAADRAVLSAQLGRALAAEQALPVGHFGLLAHAGLLEGVAAALRERR</sequence>
<dbReference type="Gene3D" id="3.40.50.980">
    <property type="match status" value="10"/>
</dbReference>
<dbReference type="CDD" id="cd19531">
    <property type="entry name" value="LCL_NRPS-like"/>
    <property type="match status" value="1"/>
</dbReference>
<dbReference type="RefSeq" id="WP_231013192.1">
    <property type="nucleotide sequence ID" value="NZ_BAAAEW010000019.1"/>
</dbReference>
<dbReference type="Pfam" id="PF13193">
    <property type="entry name" value="AMP-binding_C"/>
    <property type="match status" value="5"/>
</dbReference>
<feature type="domain" description="Carrier" evidence="6">
    <location>
        <begin position="1031"/>
        <end position="1105"/>
    </location>
</feature>
<dbReference type="InterPro" id="IPR009081">
    <property type="entry name" value="PP-bd_ACP"/>
</dbReference>
<accession>A0ABP3VG77</accession>
<dbReference type="NCBIfam" id="NF004282">
    <property type="entry name" value="PRK05691.1"/>
    <property type="match status" value="8"/>
</dbReference>
<evidence type="ECO:0000259" key="6">
    <source>
        <dbReference type="PROSITE" id="PS50075"/>
    </source>
</evidence>
<evidence type="ECO:0000256" key="2">
    <source>
        <dbReference type="ARBA" id="ARBA00022450"/>
    </source>
</evidence>
<dbReference type="InterPro" id="IPR045851">
    <property type="entry name" value="AMP-bd_C_sf"/>
</dbReference>
<dbReference type="InterPro" id="IPR036736">
    <property type="entry name" value="ACP-like_sf"/>
</dbReference>
<dbReference type="PANTHER" id="PTHR45527:SF14">
    <property type="entry name" value="PLIPASTATIN SYNTHASE SUBUNIT B"/>
    <property type="match status" value="1"/>
</dbReference>
<evidence type="ECO:0000256" key="1">
    <source>
        <dbReference type="ARBA" id="ARBA00001957"/>
    </source>
</evidence>
<proteinExistence type="predicted"/>
<dbReference type="PROSITE" id="PS00012">
    <property type="entry name" value="PHOSPHOPANTETHEINE"/>
    <property type="match status" value="5"/>
</dbReference>
<dbReference type="Pfam" id="PF00668">
    <property type="entry name" value="Condensation"/>
    <property type="match status" value="7"/>
</dbReference>
<dbReference type="CDD" id="cd19534">
    <property type="entry name" value="E_NRPS"/>
    <property type="match status" value="2"/>
</dbReference>
<dbReference type="Pfam" id="PF00550">
    <property type="entry name" value="PP-binding"/>
    <property type="match status" value="5"/>
</dbReference>
<dbReference type="InterPro" id="IPR006162">
    <property type="entry name" value="Ppantetheine_attach_site"/>
</dbReference>
<dbReference type="InterPro" id="IPR020806">
    <property type="entry name" value="PKS_PP-bd"/>
</dbReference>
<keyword evidence="2" id="KW-0596">Phosphopantetheine</keyword>
<evidence type="ECO:0000313" key="7">
    <source>
        <dbReference type="EMBL" id="GAA0754080.1"/>
    </source>
</evidence>
<dbReference type="InterPro" id="IPR000873">
    <property type="entry name" value="AMP-dep_synth/lig_dom"/>
</dbReference>
<dbReference type="InterPro" id="IPR023213">
    <property type="entry name" value="CAT-like_dom_sf"/>
</dbReference>
<evidence type="ECO:0000256" key="3">
    <source>
        <dbReference type="ARBA" id="ARBA00022553"/>
    </source>
</evidence>
<dbReference type="NCBIfam" id="NF003417">
    <property type="entry name" value="PRK04813.1"/>
    <property type="match status" value="7"/>
</dbReference>
<dbReference type="InterPro" id="IPR025110">
    <property type="entry name" value="AMP-bd_C"/>
</dbReference>
<dbReference type="PROSITE" id="PS50075">
    <property type="entry name" value="CARRIER"/>
    <property type="match status" value="5"/>
</dbReference>
<protein>
    <recommendedName>
        <fullName evidence="6">Carrier domain-containing protein</fullName>
    </recommendedName>
</protein>
<dbReference type="InterPro" id="IPR010060">
    <property type="entry name" value="NRPS_synth"/>
</dbReference>
<evidence type="ECO:0000256" key="4">
    <source>
        <dbReference type="ARBA" id="ARBA00022737"/>
    </source>
</evidence>
<dbReference type="Gene3D" id="3.40.50.1820">
    <property type="entry name" value="alpha/beta hydrolase"/>
    <property type="match status" value="1"/>
</dbReference>
<dbReference type="Gene3D" id="3.30.300.30">
    <property type="match status" value="5"/>
</dbReference>
<reference evidence="8" key="1">
    <citation type="journal article" date="2019" name="Int. J. Syst. Evol. Microbiol.">
        <title>The Global Catalogue of Microorganisms (GCM) 10K type strain sequencing project: providing services to taxonomists for standard genome sequencing and annotation.</title>
        <authorList>
            <consortium name="The Broad Institute Genomics Platform"/>
            <consortium name="The Broad Institute Genome Sequencing Center for Infectious Disease"/>
            <person name="Wu L."/>
            <person name="Ma J."/>
        </authorList>
    </citation>
    <scope>NUCLEOTIDE SEQUENCE [LARGE SCALE GENOMIC DNA]</scope>
    <source>
        <strain evidence="8">JCM 15503</strain>
    </source>
</reference>
<dbReference type="InterPro" id="IPR010071">
    <property type="entry name" value="AA_adenyl_dom"/>
</dbReference>
<keyword evidence="8" id="KW-1185">Reference proteome</keyword>
<dbReference type="InterPro" id="IPR020802">
    <property type="entry name" value="TesA-like"/>
</dbReference>
<dbReference type="NCBIfam" id="TIGR01733">
    <property type="entry name" value="AA-adenyl-dom"/>
    <property type="match status" value="5"/>
</dbReference>
<feature type="domain" description="Carrier" evidence="6">
    <location>
        <begin position="4751"/>
        <end position="4825"/>
    </location>
</feature>
<dbReference type="NCBIfam" id="TIGR01720">
    <property type="entry name" value="NRPS-para261"/>
    <property type="match status" value="2"/>
</dbReference>
<dbReference type="InterPro" id="IPR029058">
    <property type="entry name" value="AB_hydrolase_fold"/>
</dbReference>
<feature type="region of interest" description="Disordered" evidence="5">
    <location>
        <begin position="1999"/>
        <end position="2019"/>
    </location>
</feature>
<dbReference type="EMBL" id="BAAAEW010000019">
    <property type="protein sequence ID" value="GAA0754080.1"/>
    <property type="molecule type" value="Genomic_DNA"/>
</dbReference>
<comment type="cofactor">
    <cofactor evidence="1">
        <name>pantetheine 4'-phosphate</name>
        <dbReference type="ChEBI" id="CHEBI:47942"/>
    </cofactor>
</comment>
<dbReference type="CDD" id="cd19544">
    <property type="entry name" value="E-C_NRPS"/>
    <property type="match status" value="2"/>
</dbReference>
<dbReference type="CDD" id="cd17649">
    <property type="entry name" value="A_NRPS_PvdJ-like"/>
    <property type="match status" value="3"/>
</dbReference>
<keyword evidence="4" id="KW-0677">Repeat</keyword>
<evidence type="ECO:0000313" key="8">
    <source>
        <dbReference type="Proteomes" id="UP001500279"/>
    </source>
</evidence>
<feature type="domain" description="Carrier" evidence="6">
    <location>
        <begin position="2142"/>
        <end position="2216"/>
    </location>
</feature>
<dbReference type="Gene3D" id="3.30.559.10">
    <property type="entry name" value="Chloramphenicol acetyltransferase-like domain"/>
    <property type="match status" value="7"/>
</dbReference>
<dbReference type="SUPFAM" id="SSF53474">
    <property type="entry name" value="alpha/beta-Hydrolases"/>
    <property type="match status" value="1"/>
</dbReference>
<keyword evidence="3" id="KW-0597">Phosphoprotein</keyword>
<dbReference type="CDD" id="cd19543">
    <property type="entry name" value="DCL_NRPS"/>
    <property type="match status" value="2"/>
</dbReference>
<dbReference type="CDD" id="cd05930">
    <property type="entry name" value="A_NRPS"/>
    <property type="match status" value="1"/>
</dbReference>
<feature type="domain" description="Carrier" evidence="6">
    <location>
        <begin position="6264"/>
        <end position="6341"/>
    </location>
</feature>
<dbReference type="SUPFAM" id="SSF56801">
    <property type="entry name" value="Acetyl-CoA synthetase-like"/>
    <property type="match status" value="5"/>
</dbReference>
<dbReference type="SUPFAM" id="SSF47336">
    <property type="entry name" value="ACP-like"/>
    <property type="match status" value="5"/>
</dbReference>
<dbReference type="InterPro" id="IPR001242">
    <property type="entry name" value="Condensation_dom"/>
</dbReference>
<dbReference type="PROSITE" id="PS00455">
    <property type="entry name" value="AMP_BINDING"/>
    <property type="match status" value="5"/>
</dbReference>
<gene>
    <name evidence="7" type="ORF">GCM10009107_30190</name>
</gene>